<dbReference type="Gene3D" id="1.50.40.10">
    <property type="entry name" value="Mitochondrial carrier domain"/>
    <property type="match status" value="1"/>
</dbReference>
<evidence type="ECO:0000256" key="3">
    <source>
        <dbReference type="ARBA" id="ARBA00023136"/>
    </source>
</evidence>
<organism evidence="5 6">
    <name type="scientific">Bonamia ostreae</name>
    <dbReference type="NCBI Taxonomy" id="126728"/>
    <lineage>
        <taxon>Eukaryota</taxon>
        <taxon>Sar</taxon>
        <taxon>Rhizaria</taxon>
        <taxon>Endomyxa</taxon>
        <taxon>Ascetosporea</taxon>
        <taxon>Haplosporida</taxon>
        <taxon>Bonamia</taxon>
    </lineage>
</organism>
<dbReference type="Proteomes" id="UP001439008">
    <property type="component" value="Unassembled WGS sequence"/>
</dbReference>
<dbReference type="SUPFAM" id="SSF103506">
    <property type="entry name" value="Mitochondrial carrier"/>
    <property type="match status" value="1"/>
</dbReference>
<feature type="transmembrane region" description="Helical" evidence="4">
    <location>
        <begin position="262"/>
        <end position="283"/>
    </location>
</feature>
<evidence type="ECO:0000256" key="2">
    <source>
        <dbReference type="ARBA" id="ARBA00022692"/>
    </source>
</evidence>
<evidence type="ECO:0000256" key="4">
    <source>
        <dbReference type="SAM" id="Phobius"/>
    </source>
</evidence>
<evidence type="ECO:0000256" key="1">
    <source>
        <dbReference type="ARBA" id="ARBA00004370"/>
    </source>
</evidence>
<proteinExistence type="predicted"/>
<sequence>MQNNENKTKLDKVGSGLITGIFISTIFTPFDKALYLAVYNDRKFLDRKNFRRPLKGTLAGIAVRSLSNGMFFPLIDITESALLIKLMSEYPKTASFFAGNIAGLQLMAITINLGIAISVINNLTNTIRYKSWSSRKDISFTKTAVDMWKKGRIRPFFDGVSDLIMRDLIFGGVFALARKSLYSEFIEKRTKQPQTLNLFYKKLALNFIAGAAATIISSPFNYCKNVKYWTEPGEKAPSSTRILYDLFFERKTLSHLENRLQFFWGTLRVSMGIGLAAVIYDYILSKK</sequence>
<reference evidence="5 6" key="1">
    <citation type="journal article" date="2024" name="BMC Biol.">
        <title>Comparative genomics of Ascetosporea gives new insight into the evolutionary basis for animal parasitism in Rhizaria.</title>
        <authorList>
            <person name="Hiltunen Thoren M."/>
            <person name="Onut-Brannstrom I."/>
            <person name="Alfjorden A."/>
            <person name="Peckova H."/>
            <person name="Swords F."/>
            <person name="Hooper C."/>
            <person name="Holzer A.S."/>
            <person name="Bass D."/>
            <person name="Burki F."/>
        </authorList>
    </citation>
    <scope>NUCLEOTIDE SEQUENCE [LARGE SCALE GENOMIC DNA]</scope>
    <source>
        <strain evidence="5">20-A016</strain>
    </source>
</reference>
<evidence type="ECO:0000313" key="6">
    <source>
        <dbReference type="Proteomes" id="UP001439008"/>
    </source>
</evidence>
<protein>
    <submittedName>
        <fullName evidence="5">Uncharacterized protein</fullName>
    </submittedName>
</protein>
<evidence type="ECO:0000313" key="5">
    <source>
        <dbReference type="EMBL" id="MES1918435.1"/>
    </source>
</evidence>
<accession>A0ABV2AFH1</accession>
<feature type="transmembrane region" description="Helical" evidence="4">
    <location>
        <begin position="13"/>
        <end position="35"/>
    </location>
</feature>
<dbReference type="PANTHER" id="PTHR46181:SF3">
    <property type="entry name" value="MITOCHONDRIAL GLYCINE TRANSPORTER"/>
    <property type="match status" value="1"/>
</dbReference>
<dbReference type="InterPro" id="IPR023395">
    <property type="entry name" value="MCP_dom_sf"/>
</dbReference>
<name>A0ABV2AFH1_9EUKA</name>
<keyword evidence="6" id="KW-1185">Reference proteome</keyword>
<feature type="transmembrane region" description="Helical" evidence="4">
    <location>
        <begin position="203"/>
        <end position="222"/>
    </location>
</feature>
<dbReference type="PANTHER" id="PTHR46181">
    <property type="entry name" value="MITOCHONDRIAL GLYCINE TRANSPORTER"/>
    <property type="match status" value="1"/>
</dbReference>
<gene>
    <name evidence="5" type="ORF">MHBO_000405</name>
</gene>
<comment type="caution">
    <text evidence="5">The sequence shown here is derived from an EMBL/GenBank/DDBJ whole genome shotgun (WGS) entry which is preliminary data.</text>
</comment>
<feature type="transmembrane region" description="Helical" evidence="4">
    <location>
        <begin position="95"/>
        <end position="120"/>
    </location>
</feature>
<keyword evidence="2 4" id="KW-0812">Transmembrane</keyword>
<dbReference type="EMBL" id="JBDODL010000062">
    <property type="protein sequence ID" value="MES1918435.1"/>
    <property type="molecule type" value="Genomic_DNA"/>
</dbReference>
<keyword evidence="3 4" id="KW-0472">Membrane</keyword>
<comment type="subcellular location">
    <subcellularLocation>
        <location evidence="1">Membrane</location>
    </subcellularLocation>
</comment>
<keyword evidence="4" id="KW-1133">Transmembrane helix</keyword>